<proteinExistence type="predicted"/>
<protein>
    <recommendedName>
        <fullName evidence="4">DUF4252 domain-containing protein</fullName>
    </recommendedName>
</protein>
<evidence type="ECO:0000313" key="3">
    <source>
        <dbReference type="Proteomes" id="UP001497416"/>
    </source>
</evidence>
<dbReference type="EMBL" id="CAXIXY010000006">
    <property type="protein sequence ID" value="CAL2090637.1"/>
    <property type="molecule type" value="Genomic_DNA"/>
</dbReference>
<dbReference type="Proteomes" id="UP001497416">
    <property type="component" value="Unassembled WGS sequence"/>
</dbReference>
<evidence type="ECO:0000256" key="1">
    <source>
        <dbReference type="SAM" id="SignalP"/>
    </source>
</evidence>
<evidence type="ECO:0008006" key="4">
    <source>
        <dbReference type="Google" id="ProtNLM"/>
    </source>
</evidence>
<keyword evidence="3" id="KW-1185">Reference proteome</keyword>
<feature type="chain" id="PRO_5046219941" description="DUF4252 domain-containing protein" evidence="1">
    <location>
        <begin position="20"/>
        <end position="163"/>
    </location>
</feature>
<sequence>MKKIRMILVSLFFYSSIIAQNPENISDKINHLYNYIPSSLKTKSFVSDFEKKHQIKINKINSLLAFGVYYDELKLNDNDVHTLEKHIHKLAIGLYNDGVQLLLKGVSAHGGTYFTSEIIKEKKIDVLVFRYGNMIKNYKVISIIFEKFNQKMKEKIMNSVSQH</sequence>
<name>A0ABM9P423_9FLAO</name>
<gene>
    <name evidence="2" type="ORF">T190607A01A_40052</name>
</gene>
<reference evidence="2 3" key="1">
    <citation type="submission" date="2024-05" db="EMBL/GenBank/DDBJ databases">
        <authorList>
            <person name="Duchaud E."/>
        </authorList>
    </citation>
    <scope>NUCLEOTIDE SEQUENCE [LARGE SCALE GENOMIC DNA]</scope>
    <source>
        <strain evidence="2">Ena-SAMPLE-TAB-13-05-2024-13:56:06:370-140302</strain>
    </source>
</reference>
<evidence type="ECO:0000313" key="2">
    <source>
        <dbReference type="EMBL" id="CAL2090637.1"/>
    </source>
</evidence>
<accession>A0ABM9P423</accession>
<comment type="caution">
    <text evidence="2">The sequence shown here is derived from an EMBL/GenBank/DDBJ whole genome shotgun (WGS) entry which is preliminary data.</text>
</comment>
<feature type="signal peptide" evidence="1">
    <location>
        <begin position="1"/>
        <end position="19"/>
    </location>
</feature>
<keyword evidence="1" id="KW-0732">Signal</keyword>
<organism evidence="2 3">
    <name type="scientific">Tenacibaculum platacis</name>
    <dbReference type="NCBI Taxonomy" id="3137852"/>
    <lineage>
        <taxon>Bacteria</taxon>
        <taxon>Pseudomonadati</taxon>
        <taxon>Bacteroidota</taxon>
        <taxon>Flavobacteriia</taxon>
        <taxon>Flavobacteriales</taxon>
        <taxon>Flavobacteriaceae</taxon>
        <taxon>Tenacibaculum</taxon>
    </lineage>
</organism>